<proteinExistence type="predicted"/>
<evidence type="ECO:0000313" key="2">
    <source>
        <dbReference type="Proteomes" id="UP001168990"/>
    </source>
</evidence>
<evidence type="ECO:0000313" key="1">
    <source>
        <dbReference type="EMBL" id="KAK0170536.1"/>
    </source>
</evidence>
<comment type="caution">
    <text evidence="1">The sequence shown here is derived from an EMBL/GenBank/DDBJ whole genome shotgun (WGS) entry which is preliminary data.</text>
</comment>
<dbReference type="AlphaFoldDB" id="A0AA39FJG1"/>
<name>A0AA39FJG1_9HYME</name>
<accession>A0AA39FJG1</accession>
<dbReference type="EMBL" id="JAQQBS010000003">
    <property type="protein sequence ID" value="KAK0170536.1"/>
    <property type="molecule type" value="Genomic_DNA"/>
</dbReference>
<gene>
    <name evidence="1" type="ORF">PV328_008374</name>
</gene>
<reference evidence="1" key="2">
    <citation type="submission" date="2023-03" db="EMBL/GenBank/DDBJ databases">
        <authorList>
            <person name="Inwood S.N."/>
            <person name="Skelly J.G."/>
            <person name="Guhlin J."/>
            <person name="Harrop T.W.R."/>
            <person name="Goldson S.G."/>
            <person name="Dearden P.K."/>
        </authorList>
    </citation>
    <scope>NUCLEOTIDE SEQUENCE</scope>
    <source>
        <strain evidence="1">Irish</strain>
        <tissue evidence="1">Whole body</tissue>
    </source>
</reference>
<organism evidence="1 2">
    <name type="scientific">Microctonus aethiopoides</name>
    <dbReference type="NCBI Taxonomy" id="144406"/>
    <lineage>
        <taxon>Eukaryota</taxon>
        <taxon>Metazoa</taxon>
        <taxon>Ecdysozoa</taxon>
        <taxon>Arthropoda</taxon>
        <taxon>Hexapoda</taxon>
        <taxon>Insecta</taxon>
        <taxon>Pterygota</taxon>
        <taxon>Neoptera</taxon>
        <taxon>Endopterygota</taxon>
        <taxon>Hymenoptera</taxon>
        <taxon>Apocrita</taxon>
        <taxon>Ichneumonoidea</taxon>
        <taxon>Braconidae</taxon>
        <taxon>Euphorinae</taxon>
        <taxon>Microctonus</taxon>
    </lineage>
</organism>
<reference evidence="1" key="1">
    <citation type="journal article" date="2023" name="bioRxiv">
        <title>Scaffold-level genome assemblies of two parasitoid biocontrol wasps reveal the parthenogenesis mechanism and an associated novel virus.</title>
        <authorList>
            <person name="Inwood S."/>
            <person name="Skelly J."/>
            <person name="Guhlin J."/>
            <person name="Harrop T."/>
            <person name="Goldson S."/>
            <person name="Dearden P."/>
        </authorList>
    </citation>
    <scope>NUCLEOTIDE SEQUENCE</scope>
    <source>
        <strain evidence="1">Irish</strain>
        <tissue evidence="1">Whole body</tissue>
    </source>
</reference>
<protein>
    <submittedName>
        <fullName evidence="1">Uncharacterized protein</fullName>
    </submittedName>
</protein>
<keyword evidence="2" id="KW-1185">Reference proteome</keyword>
<sequence>MTSMKRSLLYNFQMKTDEIKNALIVEINQAKVPVFNCTEARAGVGVALPIKNLDDFITFDEALNEDEEKKSPDVSLSSSGVRKIQGKGLYIQDNGRNDH</sequence>
<dbReference type="Proteomes" id="UP001168990">
    <property type="component" value="Unassembled WGS sequence"/>
</dbReference>